<feature type="signal peptide" evidence="1">
    <location>
        <begin position="1"/>
        <end position="19"/>
    </location>
</feature>
<dbReference type="SUPFAM" id="SSF51126">
    <property type="entry name" value="Pectin lyase-like"/>
    <property type="match status" value="2"/>
</dbReference>
<dbReference type="InterPro" id="IPR012334">
    <property type="entry name" value="Pectin_lyas_fold"/>
</dbReference>
<dbReference type="InterPro" id="IPR006626">
    <property type="entry name" value="PbH1"/>
</dbReference>
<dbReference type="RefSeq" id="WP_169664882.1">
    <property type="nucleotide sequence ID" value="NZ_CP076132.1"/>
</dbReference>
<accession>A0AAX1N3K2</accession>
<keyword evidence="3" id="KW-1185">Reference proteome</keyword>
<dbReference type="AlphaFoldDB" id="A0AAX1N3K2"/>
<protein>
    <submittedName>
        <fullName evidence="2">Right-handed parallel beta-helix repeat-containing protein</fullName>
    </submittedName>
</protein>
<feature type="chain" id="PRO_5043757517" evidence="1">
    <location>
        <begin position="20"/>
        <end position="685"/>
    </location>
</feature>
<dbReference type="Gene3D" id="2.160.20.10">
    <property type="entry name" value="Single-stranded right-handed beta-helix, Pectin lyase-like"/>
    <property type="match status" value="1"/>
</dbReference>
<dbReference type="SMART" id="SM00710">
    <property type="entry name" value="PbH1"/>
    <property type="match status" value="5"/>
</dbReference>
<evidence type="ECO:0000313" key="3">
    <source>
        <dbReference type="Proteomes" id="UP000678679"/>
    </source>
</evidence>
<name>A0AAX1N3K2_9BACT</name>
<reference evidence="2 3" key="1">
    <citation type="submission" date="2021-05" db="EMBL/GenBank/DDBJ databases">
        <title>Comparative genomic studies on the polysaccharide-degrading batcterial strains of the Flammeovirga genus.</title>
        <authorList>
            <person name="Zewei F."/>
            <person name="Zheng Z."/>
            <person name="Yu L."/>
            <person name="Ruyue G."/>
            <person name="Yanhong M."/>
            <person name="Yuanyuan C."/>
            <person name="Jingyan G."/>
            <person name="Wenjun H."/>
        </authorList>
    </citation>
    <scope>NUCLEOTIDE SEQUENCE [LARGE SCALE GENOMIC DNA]</scope>
    <source>
        <strain evidence="2 3">NBRC:100898</strain>
    </source>
</reference>
<dbReference type="InterPro" id="IPR011050">
    <property type="entry name" value="Pectin_lyase_fold/virulence"/>
</dbReference>
<organism evidence="2 3">
    <name type="scientific">Flammeovirga yaeyamensis</name>
    <dbReference type="NCBI Taxonomy" id="367791"/>
    <lineage>
        <taxon>Bacteria</taxon>
        <taxon>Pseudomonadati</taxon>
        <taxon>Bacteroidota</taxon>
        <taxon>Cytophagia</taxon>
        <taxon>Cytophagales</taxon>
        <taxon>Flammeovirgaceae</taxon>
        <taxon>Flammeovirga</taxon>
    </lineage>
</organism>
<keyword evidence="1" id="KW-0732">Signal</keyword>
<dbReference type="Proteomes" id="UP000678679">
    <property type="component" value="Chromosome 1"/>
</dbReference>
<dbReference type="EMBL" id="CP076132">
    <property type="protein sequence ID" value="QWG02158.1"/>
    <property type="molecule type" value="Genomic_DNA"/>
</dbReference>
<evidence type="ECO:0000256" key="1">
    <source>
        <dbReference type="SAM" id="SignalP"/>
    </source>
</evidence>
<dbReference type="KEGG" id="fya:KMW28_00825"/>
<evidence type="ECO:0000313" key="2">
    <source>
        <dbReference type="EMBL" id="QWG02158.1"/>
    </source>
</evidence>
<gene>
    <name evidence="2" type="ORF">KMW28_00825</name>
</gene>
<sequence length="685" mass="77198">MKEMIFKFLLIFLSTSVWGQVQLESAMEKANSVPISNEVPLTPNNFKFADVVTNNQIKYKPSFKFKRTIYVDAKDGNDKNNGLSKKKAIKSLAQLVKLKVNFGDQILLKGNQEHFGSIDLINLNTSSKNINRIHVGSYGDGKATINFKGYPAGIWVQNTSNVLISDLKMTGNGGPENGTFMYNKNEKRLNQRYAIRILSDNSHTHSLMENFLVYNVDIEDVYLLNKAETSRACRQWNMNDDAGWGWGVFGQVHQKGKGIRNVAVQHVTVKNVSQMGIRFKGNGKIDGSLKHNVDDVRIEHCTVYQAGGPGMQFNRCNNSHLKYSRITESGNRNDTRKWGRGSGMWTWGLQNFLFEHNVFEGAQGIADSCGAHIDFNCKNVVLQHCLSRYNAGGFIEILGLNYNCSYRFNVSINDGWRNIKDPHQKFWGKVGTPGAIVTVNGHNHKKKYLGPYQTYIYNNTIINTIAGNKPYTNPNVFNISTSNEGLVMMNNLFWLEEKTSSGWSMHRWKDGEAYDAAFDFMISKEAKEGAKAGKGFDGSVMANIRPMNQKELDKMELIMRNNIYRLYNADGKDKFSAVENALADGYWDEKALGGLPEFENENGSEAKDYVPKNNNLIYQGEAIPKLKSDKTEKGIYYGGLEVKTDFFGNPIKGNIIGAIVPNAPLRDWSQLIQENDKVDDQKVVQ</sequence>
<proteinExistence type="predicted"/>